<evidence type="ECO:0000313" key="3">
    <source>
        <dbReference type="Proteomes" id="UP001458880"/>
    </source>
</evidence>
<dbReference type="AlphaFoldDB" id="A0AAW1KGG1"/>
<gene>
    <name evidence="2" type="ORF">QE152_g24291</name>
</gene>
<proteinExistence type="predicted"/>
<accession>A0AAW1KGG1</accession>
<dbReference type="Proteomes" id="UP001458880">
    <property type="component" value="Unassembled WGS sequence"/>
</dbReference>
<feature type="region of interest" description="Disordered" evidence="1">
    <location>
        <begin position="136"/>
        <end position="185"/>
    </location>
</feature>
<dbReference type="EMBL" id="JASPKY010000245">
    <property type="protein sequence ID" value="KAK9717200.1"/>
    <property type="molecule type" value="Genomic_DNA"/>
</dbReference>
<protein>
    <submittedName>
        <fullName evidence="2">Uncharacterized protein</fullName>
    </submittedName>
</protein>
<sequence>MLRSPPGHRPTQALMPLPTSFRGRDASDCVAMDEDNAVVILPTSFRGRDASDCVAMDEDNAVVIPTPTPREQPTASPVDYSELNNAEIMKHIRLLQSLLEKSSATLLPGRPSPENDDASSICSTASLISAVVNKGDAQPGKKCQAPPTNTITESAIIHGSPSNREKPPKNMRPDSAAAKRKRALSETWTVSILPTPRLRKA</sequence>
<feature type="compositionally biased region" description="Basic and acidic residues" evidence="1">
    <location>
        <begin position="163"/>
        <end position="172"/>
    </location>
</feature>
<keyword evidence="3" id="KW-1185">Reference proteome</keyword>
<organism evidence="2 3">
    <name type="scientific">Popillia japonica</name>
    <name type="common">Japanese beetle</name>
    <dbReference type="NCBI Taxonomy" id="7064"/>
    <lineage>
        <taxon>Eukaryota</taxon>
        <taxon>Metazoa</taxon>
        <taxon>Ecdysozoa</taxon>
        <taxon>Arthropoda</taxon>
        <taxon>Hexapoda</taxon>
        <taxon>Insecta</taxon>
        <taxon>Pterygota</taxon>
        <taxon>Neoptera</taxon>
        <taxon>Endopterygota</taxon>
        <taxon>Coleoptera</taxon>
        <taxon>Polyphaga</taxon>
        <taxon>Scarabaeiformia</taxon>
        <taxon>Scarabaeidae</taxon>
        <taxon>Rutelinae</taxon>
        <taxon>Popillia</taxon>
    </lineage>
</organism>
<reference evidence="2 3" key="1">
    <citation type="journal article" date="2024" name="BMC Genomics">
        <title>De novo assembly and annotation of Popillia japonica's genome with initial clues to its potential as an invasive pest.</title>
        <authorList>
            <person name="Cucini C."/>
            <person name="Boschi S."/>
            <person name="Funari R."/>
            <person name="Cardaioli E."/>
            <person name="Iannotti N."/>
            <person name="Marturano G."/>
            <person name="Paoli F."/>
            <person name="Bruttini M."/>
            <person name="Carapelli A."/>
            <person name="Frati F."/>
            <person name="Nardi F."/>
        </authorList>
    </citation>
    <scope>NUCLEOTIDE SEQUENCE [LARGE SCALE GENOMIC DNA]</scope>
    <source>
        <strain evidence="2">DMR45628</strain>
    </source>
</reference>
<evidence type="ECO:0000256" key="1">
    <source>
        <dbReference type="SAM" id="MobiDB-lite"/>
    </source>
</evidence>
<name>A0AAW1KGG1_POPJA</name>
<comment type="caution">
    <text evidence="2">The sequence shown here is derived from an EMBL/GenBank/DDBJ whole genome shotgun (WGS) entry which is preliminary data.</text>
</comment>
<evidence type="ECO:0000313" key="2">
    <source>
        <dbReference type="EMBL" id="KAK9717200.1"/>
    </source>
</evidence>